<dbReference type="InterPro" id="IPR039420">
    <property type="entry name" value="WalR-like"/>
</dbReference>
<dbReference type="InterPro" id="IPR001789">
    <property type="entry name" value="Sig_transdc_resp-reg_receiver"/>
</dbReference>
<dbReference type="AlphaFoldDB" id="A0A3M8LQN0"/>
<dbReference type="Proteomes" id="UP000279859">
    <property type="component" value="Unassembled WGS sequence"/>
</dbReference>
<keyword evidence="9" id="KW-1185">Reference proteome</keyword>
<dbReference type="InterPro" id="IPR058245">
    <property type="entry name" value="NreC/VraR/RcsB-like_REC"/>
</dbReference>
<proteinExistence type="predicted"/>
<protein>
    <submittedName>
        <fullName evidence="8">DNA-binding response regulator</fullName>
    </submittedName>
</protein>
<dbReference type="PANTHER" id="PTHR43214">
    <property type="entry name" value="TWO-COMPONENT RESPONSE REGULATOR"/>
    <property type="match status" value="1"/>
</dbReference>
<dbReference type="PROSITE" id="PS00622">
    <property type="entry name" value="HTH_LUXR_1"/>
    <property type="match status" value="1"/>
</dbReference>
<dbReference type="SMART" id="SM00448">
    <property type="entry name" value="REC"/>
    <property type="match status" value="1"/>
</dbReference>
<dbReference type="EMBL" id="RDSR01000002">
    <property type="protein sequence ID" value="RNE67014.1"/>
    <property type="molecule type" value="Genomic_DNA"/>
</dbReference>
<dbReference type="SUPFAM" id="SSF46894">
    <property type="entry name" value="C-terminal effector domain of the bipartite response regulators"/>
    <property type="match status" value="1"/>
</dbReference>
<evidence type="ECO:0000256" key="4">
    <source>
        <dbReference type="ARBA" id="ARBA00023163"/>
    </source>
</evidence>
<organism evidence="8 9">
    <name type="scientific">Cryobacterium tepidiphilum</name>
    <dbReference type="NCBI Taxonomy" id="2486026"/>
    <lineage>
        <taxon>Bacteria</taxon>
        <taxon>Bacillati</taxon>
        <taxon>Actinomycetota</taxon>
        <taxon>Actinomycetes</taxon>
        <taxon>Micrococcales</taxon>
        <taxon>Microbacteriaceae</taxon>
        <taxon>Cryobacterium</taxon>
    </lineage>
</organism>
<dbReference type="InterPro" id="IPR000792">
    <property type="entry name" value="Tscrpt_reg_LuxR_C"/>
</dbReference>
<dbReference type="PROSITE" id="PS50110">
    <property type="entry name" value="RESPONSE_REGULATORY"/>
    <property type="match status" value="1"/>
</dbReference>
<evidence type="ECO:0000256" key="1">
    <source>
        <dbReference type="ARBA" id="ARBA00022553"/>
    </source>
</evidence>
<feature type="modified residue" description="4-aspartylphosphate" evidence="5">
    <location>
        <position position="56"/>
    </location>
</feature>
<evidence type="ECO:0000256" key="5">
    <source>
        <dbReference type="PROSITE-ProRule" id="PRU00169"/>
    </source>
</evidence>
<comment type="caution">
    <text evidence="8">The sequence shown here is derived from an EMBL/GenBank/DDBJ whole genome shotgun (WGS) entry which is preliminary data.</text>
</comment>
<dbReference type="PANTHER" id="PTHR43214:SF24">
    <property type="entry name" value="TRANSCRIPTIONAL REGULATORY PROTEIN NARL-RELATED"/>
    <property type="match status" value="1"/>
</dbReference>
<name>A0A3M8LQN0_9MICO</name>
<dbReference type="PROSITE" id="PS50043">
    <property type="entry name" value="HTH_LUXR_2"/>
    <property type="match status" value="1"/>
</dbReference>
<gene>
    <name evidence="8" type="ORF">EEJ31_02070</name>
</gene>
<evidence type="ECO:0000256" key="2">
    <source>
        <dbReference type="ARBA" id="ARBA00023015"/>
    </source>
</evidence>
<accession>A0A3M8LQN0</accession>
<evidence type="ECO:0000259" key="7">
    <source>
        <dbReference type="PROSITE" id="PS50110"/>
    </source>
</evidence>
<dbReference type="SMART" id="SM00421">
    <property type="entry name" value="HTH_LUXR"/>
    <property type="match status" value="1"/>
</dbReference>
<dbReference type="InterPro" id="IPR016032">
    <property type="entry name" value="Sig_transdc_resp-reg_C-effctor"/>
</dbReference>
<evidence type="ECO:0000313" key="9">
    <source>
        <dbReference type="Proteomes" id="UP000279859"/>
    </source>
</evidence>
<dbReference type="Pfam" id="PF00196">
    <property type="entry name" value="GerE"/>
    <property type="match status" value="1"/>
</dbReference>
<evidence type="ECO:0000259" key="6">
    <source>
        <dbReference type="PROSITE" id="PS50043"/>
    </source>
</evidence>
<feature type="domain" description="HTH luxR-type" evidence="6">
    <location>
        <begin position="155"/>
        <end position="220"/>
    </location>
</feature>
<keyword evidence="3 8" id="KW-0238">DNA-binding</keyword>
<dbReference type="CDD" id="cd06170">
    <property type="entry name" value="LuxR_C_like"/>
    <property type="match status" value="1"/>
</dbReference>
<dbReference type="InterPro" id="IPR011006">
    <property type="entry name" value="CheY-like_superfamily"/>
</dbReference>
<dbReference type="GO" id="GO:0006355">
    <property type="term" value="P:regulation of DNA-templated transcription"/>
    <property type="evidence" value="ECO:0007669"/>
    <property type="project" value="InterPro"/>
</dbReference>
<keyword evidence="2" id="KW-0805">Transcription regulation</keyword>
<dbReference type="PRINTS" id="PR00038">
    <property type="entry name" value="HTHLUXR"/>
</dbReference>
<sequence length="224" mass="23451">MADVRVVIADDQKIVRDGLATLLGLLDGITVVGTAVDGDDAVRQVAAAEPDVVLMDLRMPNCSGVEATEKLSAAGSRARVVVLTTYSDDDWVFAALRAGARGFLTKDASAEEIQQAILTVASGEAQLDPSVQRRLLEALAGGGRAGVAEPAEASVAPVPDNLTPREVDVLRLIAAGHSNAEIAETLYVSDATVKTHINHLLAKTAMRDRAQLVGYAFRNGLATP</sequence>
<evidence type="ECO:0000313" key="8">
    <source>
        <dbReference type="EMBL" id="RNE67014.1"/>
    </source>
</evidence>
<dbReference type="OrthoDB" id="9808843at2"/>
<dbReference type="CDD" id="cd17535">
    <property type="entry name" value="REC_NarL-like"/>
    <property type="match status" value="1"/>
</dbReference>
<dbReference type="Gene3D" id="3.40.50.2300">
    <property type="match status" value="1"/>
</dbReference>
<evidence type="ECO:0000256" key="3">
    <source>
        <dbReference type="ARBA" id="ARBA00023125"/>
    </source>
</evidence>
<dbReference type="GO" id="GO:0003677">
    <property type="term" value="F:DNA binding"/>
    <property type="evidence" value="ECO:0007669"/>
    <property type="project" value="UniProtKB-KW"/>
</dbReference>
<dbReference type="Pfam" id="PF00072">
    <property type="entry name" value="Response_reg"/>
    <property type="match status" value="1"/>
</dbReference>
<keyword evidence="4" id="KW-0804">Transcription</keyword>
<reference evidence="8 9" key="1">
    <citation type="submission" date="2018-11" db="EMBL/GenBank/DDBJ databases">
        <title>Cryobacterium sp. nov., isolated from rhizosphere soil of lettuce.</title>
        <authorList>
            <person name="Wang Y."/>
        </authorList>
    </citation>
    <scope>NUCLEOTIDE SEQUENCE [LARGE SCALE GENOMIC DNA]</scope>
    <source>
        <strain evidence="8 9">NEAU-85</strain>
    </source>
</reference>
<keyword evidence="1 5" id="KW-0597">Phosphoprotein</keyword>
<dbReference type="RefSeq" id="WP_123044627.1">
    <property type="nucleotide sequence ID" value="NZ_RDSR01000002.1"/>
</dbReference>
<feature type="domain" description="Response regulatory" evidence="7">
    <location>
        <begin position="5"/>
        <end position="121"/>
    </location>
</feature>
<dbReference type="GO" id="GO:0000160">
    <property type="term" value="P:phosphorelay signal transduction system"/>
    <property type="evidence" value="ECO:0007669"/>
    <property type="project" value="InterPro"/>
</dbReference>
<dbReference type="SUPFAM" id="SSF52172">
    <property type="entry name" value="CheY-like"/>
    <property type="match status" value="1"/>
</dbReference>